<dbReference type="PROSITE" id="PS50929">
    <property type="entry name" value="ABC_TM1F"/>
    <property type="match status" value="1"/>
</dbReference>
<dbReference type="InterPro" id="IPR003593">
    <property type="entry name" value="AAA+_ATPase"/>
</dbReference>
<dbReference type="GO" id="GO:0140359">
    <property type="term" value="F:ABC-type transporter activity"/>
    <property type="evidence" value="ECO:0007669"/>
    <property type="project" value="InterPro"/>
</dbReference>
<dbReference type="InterPro" id="IPR027417">
    <property type="entry name" value="P-loop_NTPase"/>
</dbReference>
<dbReference type="InterPro" id="IPR003439">
    <property type="entry name" value="ABC_transporter-like_ATP-bd"/>
</dbReference>
<comment type="subcellular location">
    <subcellularLocation>
        <location evidence="1">Cell membrane</location>
        <topology evidence="1">Multi-pass membrane protein</topology>
    </subcellularLocation>
</comment>
<dbReference type="InterPro" id="IPR039421">
    <property type="entry name" value="Type_1_exporter"/>
</dbReference>
<dbReference type="Pfam" id="PF00664">
    <property type="entry name" value="ABC_membrane"/>
    <property type="match status" value="1"/>
</dbReference>
<evidence type="ECO:0000256" key="4">
    <source>
        <dbReference type="ARBA" id="ARBA00022840"/>
    </source>
</evidence>
<dbReference type="GO" id="GO:0016887">
    <property type="term" value="F:ATP hydrolysis activity"/>
    <property type="evidence" value="ECO:0007669"/>
    <property type="project" value="InterPro"/>
</dbReference>
<keyword evidence="11" id="KW-1185">Reference proteome</keyword>
<feature type="domain" description="ABC transmembrane type-1" evidence="9">
    <location>
        <begin position="16"/>
        <end position="317"/>
    </location>
</feature>
<evidence type="ECO:0000259" key="8">
    <source>
        <dbReference type="PROSITE" id="PS50893"/>
    </source>
</evidence>
<feature type="transmembrane region" description="Helical" evidence="7">
    <location>
        <begin position="75"/>
        <end position="96"/>
    </location>
</feature>
<sequence>MRFLITIIRKYPRRSALTLICLLLASIAEGIGLLMLLPVLSVATDDQPQGTGSHLFGAQQILTQALSVVGLKPTVGTLLTLIILCITVKAAFSLLAKTQVGYTVTHVATDLRLTLLRTLLAARWEYYVRQPIGGLANAVGTEAMRASMAYFEGAKAITLLIEAIVYAGVAFAVAKMATFAFLVPGILILYGLSYLVRKAHRAGTRQTKLLKSLVAGLTDSLQSIKPLKAMAREELIGPSLQSSTKRLNRAFQREVLSTELLSSSQDLTLALVVVVGLYVALSQWKMPLNVVMVMVILLARMLTFLAKMQRQYQKARTLESAFWSLQAAIDGASGDRETESGGPSPNLEKALRLDKVSFGYEKYSVLRDASLTIPAGSFTVIIGPSGAGKTTVADLLTGLLRPQQGRVWIDGLPLDGVDLRQWRRMIGYVPQEPFLLHDTILRNVTLGDPELKEADVEAALRAAGAWDFVAVQPFGIHSSVGERGTALSGGQRQRIAIARALVHRPKLLILDEVTSALDQENTATICRTLRGLRGRLTILAISHDAAVVESGDRVYRIYNGEASLVTNGHDPDFVHSEPAEQSKSKG</sequence>
<dbReference type="Proteomes" id="UP000334340">
    <property type="component" value="Unassembled WGS sequence"/>
</dbReference>
<protein>
    <submittedName>
        <fullName evidence="10">ABC transporter ATP-binding protein</fullName>
    </submittedName>
</protein>
<feature type="transmembrane region" description="Helical" evidence="7">
    <location>
        <begin position="154"/>
        <end position="173"/>
    </location>
</feature>
<evidence type="ECO:0000256" key="1">
    <source>
        <dbReference type="ARBA" id="ARBA00004651"/>
    </source>
</evidence>
<dbReference type="Pfam" id="PF00005">
    <property type="entry name" value="ABC_tran"/>
    <property type="match status" value="1"/>
</dbReference>
<keyword evidence="4 10" id="KW-0067">ATP-binding</keyword>
<evidence type="ECO:0000313" key="11">
    <source>
        <dbReference type="Proteomes" id="UP000334340"/>
    </source>
</evidence>
<name>A0A564ZJN2_9BACT</name>
<dbReference type="GO" id="GO:0005524">
    <property type="term" value="F:ATP binding"/>
    <property type="evidence" value="ECO:0007669"/>
    <property type="project" value="UniProtKB-KW"/>
</dbReference>
<proteinExistence type="predicted"/>
<dbReference type="CDD" id="cd03228">
    <property type="entry name" value="ABCC_MRP_Like"/>
    <property type="match status" value="1"/>
</dbReference>
<dbReference type="SUPFAM" id="SSF52540">
    <property type="entry name" value="P-loop containing nucleoside triphosphate hydrolases"/>
    <property type="match status" value="1"/>
</dbReference>
<dbReference type="PROSITE" id="PS00211">
    <property type="entry name" value="ABC_TRANSPORTER_1"/>
    <property type="match status" value="1"/>
</dbReference>
<dbReference type="Gene3D" id="3.40.50.300">
    <property type="entry name" value="P-loop containing nucleotide triphosphate hydrolases"/>
    <property type="match status" value="1"/>
</dbReference>
<evidence type="ECO:0000256" key="5">
    <source>
        <dbReference type="ARBA" id="ARBA00022989"/>
    </source>
</evidence>
<dbReference type="InterPro" id="IPR036640">
    <property type="entry name" value="ABC1_TM_sf"/>
</dbReference>
<dbReference type="SUPFAM" id="SSF90123">
    <property type="entry name" value="ABC transporter transmembrane region"/>
    <property type="match status" value="1"/>
</dbReference>
<dbReference type="InterPro" id="IPR017871">
    <property type="entry name" value="ABC_transporter-like_CS"/>
</dbReference>
<feature type="transmembrane region" description="Helical" evidence="7">
    <location>
        <begin position="179"/>
        <end position="196"/>
    </location>
</feature>
<evidence type="ECO:0000259" key="9">
    <source>
        <dbReference type="PROSITE" id="PS50929"/>
    </source>
</evidence>
<dbReference type="GO" id="GO:0034040">
    <property type="term" value="F:ATPase-coupled lipid transmembrane transporter activity"/>
    <property type="evidence" value="ECO:0007669"/>
    <property type="project" value="TreeGrafter"/>
</dbReference>
<evidence type="ECO:0000256" key="2">
    <source>
        <dbReference type="ARBA" id="ARBA00022692"/>
    </source>
</evidence>
<dbReference type="Gene3D" id="1.20.1560.10">
    <property type="entry name" value="ABC transporter type 1, transmembrane domain"/>
    <property type="match status" value="1"/>
</dbReference>
<dbReference type="PROSITE" id="PS50893">
    <property type="entry name" value="ABC_TRANSPORTER_2"/>
    <property type="match status" value="1"/>
</dbReference>
<keyword evidence="5 7" id="KW-1133">Transmembrane helix</keyword>
<feature type="domain" description="ABC transporter" evidence="8">
    <location>
        <begin position="351"/>
        <end position="584"/>
    </location>
</feature>
<gene>
    <name evidence="10" type="ORF">MELA_01709</name>
</gene>
<dbReference type="PANTHER" id="PTHR24221">
    <property type="entry name" value="ATP-BINDING CASSETTE SUB-FAMILY B"/>
    <property type="match status" value="1"/>
</dbReference>
<reference evidence="10 11" key="1">
    <citation type="submission" date="2019-07" db="EMBL/GenBank/DDBJ databases">
        <authorList>
            <person name="Cremers G."/>
        </authorList>
    </citation>
    <scope>NUCLEOTIDE SEQUENCE [LARGE SCALE GENOMIC DNA]</scope>
</reference>
<evidence type="ECO:0000256" key="3">
    <source>
        <dbReference type="ARBA" id="ARBA00022741"/>
    </source>
</evidence>
<evidence type="ECO:0000256" key="6">
    <source>
        <dbReference type="ARBA" id="ARBA00023136"/>
    </source>
</evidence>
<organism evidence="10 11">
    <name type="scientific">Candidatus Methylomirabilis lanthanidiphila</name>
    <dbReference type="NCBI Taxonomy" id="2211376"/>
    <lineage>
        <taxon>Bacteria</taxon>
        <taxon>Candidatus Methylomirabilota</taxon>
        <taxon>Candidatus Methylomirabilia</taxon>
        <taxon>Candidatus Methylomirabilales</taxon>
        <taxon>Candidatus Methylomirabilaceae</taxon>
        <taxon>Candidatus Methylomirabilis</taxon>
    </lineage>
</organism>
<keyword evidence="2 7" id="KW-0812">Transmembrane</keyword>
<dbReference type="PANTHER" id="PTHR24221:SF654">
    <property type="entry name" value="ATP-BINDING CASSETTE SUB-FAMILY B MEMBER 6"/>
    <property type="match status" value="1"/>
</dbReference>
<dbReference type="InterPro" id="IPR011527">
    <property type="entry name" value="ABC1_TM_dom"/>
</dbReference>
<dbReference type="GO" id="GO:0005886">
    <property type="term" value="C:plasma membrane"/>
    <property type="evidence" value="ECO:0007669"/>
    <property type="project" value="UniProtKB-SubCell"/>
</dbReference>
<feature type="transmembrane region" description="Helical" evidence="7">
    <location>
        <begin position="267"/>
        <end position="284"/>
    </location>
</feature>
<dbReference type="EMBL" id="CABIKM010000026">
    <property type="protein sequence ID" value="VUZ85326.1"/>
    <property type="molecule type" value="Genomic_DNA"/>
</dbReference>
<feature type="transmembrane region" description="Helical" evidence="7">
    <location>
        <begin position="290"/>
        <end position="306"/>
    </location>
</feature>
<accession>A0A564ZJN2</accession>
<dbReference type="AlphaFoldDB" id="A0A564ZJN2"/>
<dbReference type="SMART" id="SM00382">
    <property type="entry name" value="AAA"/>
    <property type="match status" value="1"/>
</dbReference>
<evidence type="ECO:0000256" key="7">
    <source>
        <dbReference type="SAM" id="Phobius"/>
    </source>
</evidence>
<keyword evidence="6 7" id="KW-0472">Membrane</keyword>
<keyword evidence="3" id="KW-0547">Nucleotide-binding</keyword>
<evidence type="ECO:0000313" key="10">
    <source>
        <dbReference type="EMBL" id="VUZ85326.1"/>
    </source>
</evidence>